<dbReference type="InterPro" id="IPR023473">
    <property type="entry name" value="AMMECR1"/>
</dbReference>
<dbReference type="Gene3D" id="3.30.700.20">
    <property type="entry name" value="Hypothetical protein ph0010, domain 1"/>
    <property type="match status" value="1"/>
</dbReference>
<dbReference type="PROSITE" id="PS51112">
    <property type="entry name" value="AMMECR1"/>
    <property type="match status" value="1"/>
</dbReference>
<name>A0ABY5GZL7_9GAMM</name>
<dbReference type="Proteomes" id="UP001059950">
    <property type="component" value="Chromosome"/>
</dbReference>
<dbReference type="NCBIfam" id="TIGR04335">
    <property type="entry name" value="AmmeMemoSam_A"/>
    <property type="match status" value="1"/>
</dbReference>
<dbReference type="InterPro" id="IPR027623">
    <property type="entry name" value="AmmeMemoSam_A"/>
</dbReference>
<keyword evidence="3" id="KW-1185">Reference proteome</keyword>
<evidence type="ECO:0000313" key="2">
    <source>
        <dbReference type="EMBL" id="UTW05234.1"/>
    </source>
</evidence>
<gene>
    <name evidence="2" type="primary">amrA</name>
    <name evidence="2" type="ORF">KDX31_09695</name>
</gene>
<dbReference type="EMBL" id="CP073344">
    <property type="protein sequence ID" value="UTW05234.1"/>
    <property type="molecule type" value="Genomic_DNA"/>
</dbReference>
<protein>
    <submittedName>
        <fullName evidence="2">AmmeMemoRadiSam system protein A</fullName>
    </submittedName>
</protein>
<dbReference type="SUPFAM" id="SSF143447">
    <property type="entry name" value="AMMECR1-like"/>
    <property type="match status" value="1"/>
</dbReference>
<evidence type="ECO:0000259" key="1">
    <source>
        <dbReference type="PROSITE" id="PS51112"/>
    </source>
</evidence>
<sequence>MHSIERYSKSEQRLLLDLARDAVACGVQGLKPERPVGVSVPAALEKQRACFVTLKINGHLRGCIGNLEANCSLADAVLNNSYLAAFRDQRFDPVSAAELDQLEYEISVLTPLVPLPVSSESDLLTKIRPFVDGLVFEAEGRRATFLPSVWDQLRQPKQFLRQLRLKAGLAPDYWSDAVKCWTYQAIKIGEAASDPG</sequence>
<evidence type="ECO:0000313" key="3">
    <source>
        <dbReference type="Proteomes" id="UP001059950"/>
    </source>
</evidence>
<organism evidence="2 3">
    <name type="scientific">Amphritea atlantica</name>
    <dbReference type="NCBI Taxonomy" id="355243"/>
    <lineage>
        <taxon>Bacteria</taxon>
        <taxon>Pseudomonadati</taxon>
        <taxon>Pseudomonadota</taxon>
        <taxon>Gammaproteobacteria</taxon>
        <taxon>Oceanospirillales</taxon>
        <taxon>Oceanospirillaceae</taxon>
        <taxon>Amphritea</taxon>
    </lineage>
</organism>
<dbReference type="InterPro" id="IPR036071">
    <property type="entry name" value="AMMECR1_dom_sf"/>
</dbReference>
<dbReference type="InterPro" id="IPR027485">
    <property type="entry name" value="AMMECR1_N"/>
</dbReference>
<dbReference type="Gene3D" id="3.30.1490.150">
    <property type="entry name" value="Hypothetical protein ph0010, domain 2"/>
    <property type="match status" value="1"/>
</dbReference>
<dbReference type="NCBIfam" id="TIGR00296">
    <property type="entry name" value="TIGR00296 family protein"/>
    <property type="match status" value="1"/>
</dbReference>
<dbReference type="Pfam" id="PF01871">
    <property type="entry name" value="AMMECR1"/>
    <property type="match status" value="1"/>
</dbReference>
<accession>A0ABY5GZL7</accession>
<feature type="domain" description="AMMECR1" evidence="1">
    <location>
        <begin position="10"/>
        <end position="196"/>
    </location>
</feature>
<dbReference type="InterPro" id="IPR002733">
    <property type="entry name" value="AMMECR1_domain"/>
</dbReference>
<dbReference type="PANTHER" id="PTHR13016:SF0">
    <property type="entry name" value="AMME SYNDROME CANDIDATE GENE 1 PROTEIN"/>
    <property type="match status" value="1"/>
</dbReference>
<proteinExistence type="predicted"/>
<reference evidence="2" key="1">
    <citation type="submission" date="2021-04" db="EMBL/GenBank/DDBJ databases">
        <title>Oceanospirillales bacteria with DddD are important DMSP degraders in coastal seawater.</title>
        <authorList>
            <person name="Liu J."/>
        </authorList>
    </citation>
    <scope>NUCLEOTIDE SEQUENCE</scope>
    <source>
        <strain evidence="2">GY6</strain>
    </source>
</reference>
<dbReference type="PANTHER" id="PTHR13016">
    <property type="entry name" value="AMMECR1 HOMOLOG"/>
    <property type="match status" value="1"/>
</dbReference>